<reference evidence="2" key="1">
    <citation type="submission" date="2016-10" db="EMBL/GenBank/DDBJ databases">
        <authorList>
            <person name="Varghese N."/>
            <person name="Submissions S."/>
        </authorList>
    </citation>
    <scope>NUCLEOTIDE SEQUENCE [LARGE SCALE GENOMIC DNA]</scope>
    <source>
        <strain evidence="2">DSM 17038</strain>
    </source>
</reference>
<proteinExistence type="predicted"/>
<name>A0A1I2V3B9_9FIRM</name>
<keyword evidence="2" id="KW-1185">Reference proteome</keyword>
<organism evidence="1 2">
    <name type="scientific">Desulfotruncus arcticus DSM 17038</name>
    <dbReference type="NCBI Taxonomy" id="1121424"/>
    <lineage>
        <taxon>Bacteria</taxon>
        <taxon>Bacillati</taxon>
        <taxon>Bacillota</taxon>
        <taxon>Clostridia</taxon>
        <taxon>Eubacteriales</taxon>
        <taxon>Desulfallaceae</taxon>
        <taxon>Desulfotruncus</taxon>
    </lineage>
</organism>
<dbReference type="RefSeq" id="WP_092472074.1">
    <property type="nucleotide sequence ID" value="NZ_FOOX01000010.1"/>
</dbReference>
<protein>
    <submittedName>
        <fullName evidence="1">Uncharacterized protein</fullName>
    </submittedName>
</protein>
<evidence type="ECO:0000313" key="1">
    <source>
        <dbReference type="EMBL" id="SFG83732.1"/>
    </source>
</evidence>
<evidence type="ECO:0000313" key="2">
    <source>
        <dbReference type="Proteomes" id="UP000199337"/>
    </source>
</evidence>
<accession>A0A1I2V3B9</accession>
<dbReference type="Proteomes" id="UP000199337">
    <property type="component" value="Unassembled WGS sequence"/>
</dbReference>
<dbReference type="EMBL" id="FOOX01000010">
    <property type="protein sequence ID" value="SFG83732.1"/>
    <property type="molecule type" value="Genomic_DNA"/>
</dbReference>
<dbReference type="AlphaFoldDB" id="A0A1I2V3B9"/>
<sequence>MSLEKAFCSAVEKCNRDIHKIVATFINTRTNDIQSYIEITLNSRAAFNLADIVSNEDLADMQNRISAVVHSNLKFLSLYDIPVKSFDLDDIELGMADINELLQQLILTGGIINWANQIGSKCYETLLDSLLNIELLDAKKIGKDIWRHICINNDSTNKIEQMLGGIMENIAVKLLNHYTYQIADYLYAKYDEIISTEDYGTPLTA</sequence>
<dbReference type="STRING" id="341036.SAMN05660649_02876"/>
<gene>
    <name evidence="1" type="ORF">SAMN05660649_02876</name>
</gene>